<comment type="caution">
    <text evidence="2">The sequence shown here is derived from an EMBL/GenBank/DDBJ whole genome shotgun (WGS) entry which is preliminary data.</text>
</comment>
<keyword evidence="1" id="KW-0472">Membrane</keyword>
<keyword evidence="1" id="KW-1133">Transmembrane helix</keyword>
<reference evidence="2 3" key="1">
    <citation type="submission" date="2023-07" db="EMBL/GenBank/DDBJ databases">
        <title>Genomic Encyclopedia of Type Strains, Phase IV (KMG-IV): sequencing the most valuable type-strain genomes for metagenomic binning, comparative biology and taxonomic classification.</title>
        <authorList>
            <person name="Goeker M."/>
        </authorList>
    </citation>
    <scope>NUCLEOTIDE SEQUENCE [LARGE SCALE GENOMIC DNA]</scope>
    <source>
        <strain evidence="2 3">DSM 27594</strain>
    </source>
</reference>
<feature type="transmembrane region" description="Helical" evidence="1">
    <location>
        <begin position="15"/>
        <end position="34"/>
    </location>
</feature>
<feature type="transmembrane region" description="Helical" evidence="1">
    <location>
        <begin position="40"/>
        <end position="66"/>
    </location>
</feature>
<name>A0ABT9Y2I4_9BACI</name>
<dbReference type="EMBL" id="JAUSTW010000015">
    <property type="protein sequence ID" value="MDQ0202024.1"/>
    <property type="molecule type" value="Genomic_DNA"/>
</dbReference>
<accession>A0ABT9Y2I4</accession>
<proteinExistence type="predicted"/>
<organism evidence="2 3">
    <name type="scientific">Neobacillus ginsengisoli</name>
    <dbReference type="NCBI Taxonomy" id="904295"/>
    <lineage>
        <taxon>Bacteria</taxon>
        <taxon>Bacillati</taxon>
        <taxon>Bacillota</taxon>
        <taxon>Bacilli</taxon>
        <taxon>Bacillales</taxon>
        <taxon>Bacillaceae</taxon>
        <taxon>Neobacillus</taxon>
    </lineage>
</organism>
<gene>
    <name evidence="2" type="ORF">J2S10_005235</name>
</gene>
<evidence type="ECO:0000256" key="1">
    <source>
        <dbReference type="SAM" id="Phobius"/>
    </source>
</evidence>
<dbReference type="RefSeq" id="WP_307413836.1">
    <property type="nucleotide sequence ID" value="NZ_JAUSTW010000015.1"/>
</dbReference>
<keyword evidence="3" id="KW-1185">Reference proteome</keyword>
<evidence type="ECO:0000313" key="2">
    <source>
        <dbReference type="EMBL" id="MDQ0202024.1"/>
    </source>
</evidence>
<evidence type="ECO:0000313" key="3">
    <source>
        <dbReference type="Proteomes" id="UP001224122"/>
    </source>
</evidence>
<sequence length="108" mass="12232">MQGKQLNTLLTFKKATIYGISFGMILFLFSLFASGYNQGYFLSILGIGIMVACMVVFGFGMFLSLIEEYTSNSKGKVQAHSFKKSDSFAYKEFNHYNRSLKSRYANVK</sequence>
<dbReference type="Proteomes" id="UP001224122">
    <property type="component" value="Unassembled WGS sequence"/>
</dbReference>
<keyword evidence="1" id="KW-0812">Transmembrane</keyword>
<protein>
    <submittedName>
        <fullName evidence="2">TRAP-type C4-dicarboxylate transport system permease small subunit</fullName>
    </submittedName>
</protein>